<feature type="transmembrane region" description="Helical" evidence="1">
    <location>
        <begin position="12"/>
        <end position="36"/>
    </location>
</feature>
<gene>
    <name evidence="2" type="ORF">DESAM_21834</name>
</gene>
<dbReference type="HOGENOM" id="CLU_747478_0_0_7"/>
<protein>
    <submittedName>
        <fullName evidence="2">Uncharacterized protein</fullName>
    </submittedName>
</protein>
<evidence type="ECO:0000313" key="2">
    <source>
        <dbReference type="EMBL" id="CCO24107.1"/>
    </source>
</evidence>
<dbReference type="KEGG" id="dhy:DESAM_21834"/>
<feature type="transmembrane region" description="Helical" evidence="1">
    <location>
        <begin position="42"/>
        <end position="63"/>
    </location>
</feature>
<dbReference type="AlphaFoldDB" id="L0RD05"/>
<keyword evidence="3" id="KW-1185">Reference proteome</keyword>
<dbReference type="EMBL" id="FO203522">
    <property type="protein sequence ID" value="CCO24107.1"/>
    <property type="molecule type" value="Genomic_DNA"/>
</dbReference>
<dbReference type="InterPro" id="IPR011989">
    <property type="entry name" value="ARM-like"/>
</dbReference>
<keyword evidence="1" id="KW-1133">Transmembrane helix</keyword>
<evidence type="ECO:0000256" key="1">
    <source>
        <dbReference type="SAM" id="Phobius"/>
    </source>
</evidence>
<dbReference type="OrthoDB" id="5445280at2"/>
<dbReference type="Gene3D" id="1.25.10.10">
    <property type="entry name" value="Leucine-rich Repeat Variant"/>
    <property type="match status" value="1"/>
</dbReference>
<dbReference type="Proteomes" id="UP000010808">
    <property type="component" value="Chromosome"/>
</dbReference>
<feature type="transmembrane region" description="Helical" evidence="1">
    <location>
        <begin position="75"/>
        <end position="101"/>
    </location>
</feature>
<reference evidence="2 3" key="1">
    <citation type="submission" date="2012-10" db="EMBL/GenBank/DDBJ databases">
        <authorList>
            <person name="Genoscope - CEA"/>
        </authorList>
    </citation>
    <scope>NUCLEOTIDE SEQUENCE [LARGE SCALE GENOMIC DNA]</scope>
    <source>
        <strain evidence="3">AM13 / DSM 14728</strain>
    </source>
</reference>
<dbReference type="SUPFAM" id="SSF48371">
    <property type="entry name" value="ARM repeat"/>
    <property type="match status" value="1"/>
</dbReference>
<proteinExistence type="predicted"/>
<keyword evidence="1" id="KW-0812">Transmembrane</keyword>
<sequence length="373" mass="42537">MYFLRSRVIRIARLRFAAAFIAAYLFEAGAFWIYLHRDESPYYVYAAAAAHILSSLSFIIFTSPKRRSLPGVGYYYPRIAALFSLFMPLIGLVGMSMTLFVSRMIMSSHGLAEEYKEKAYESNEVEVDMPSDVTEFLYDEVDIHPIADVLAGSDMGMKRGAVNLLRRIGSAEAVKLLRKSLSDENAEVRFYSHTALTRLEEDYARSIEKSRFKAEKYDSAQSHADLAGVYRNYARSGLPEVNMQEQSMLQSCEHWKIATEKDPGNTDFLMRLAEVYIESRQFSEAIKIYKEAEADPELEMESRLGVCRAFFEMGNFISLFQEVQKLQSLPTLKSSDPFKTMTYNFWISDSSDLADSEYDLDGQINRAGDAAYE</sequence>
<accession>L0RD05</accession>
<evidence type="ECO:0000313" key="3">
    <source>
        <dbReference type="Proteomes" id="UP000010808"/>
    </source>
</evidence>
<name>L0RD05_9BACT</name>
<dbReference type="SUPFAM" id="SSF81901">
    <property type="entry name" value="HCP-like"/>
    <property type="match status" value="1"/>
</dbReference>
<organism evidence="2 3">
    <name type="scientific">Maridesulfovibrio hydrothermalis AM13 = DSM 14728</name>
    <dbReference type="NCBI Taxonomy" id="1121451"/>
    <lineage>
        <taxon>Bacteria</taxon>
        <taxon>Pseudomonadati</taxon>
        <taxon>Thermodesulfobacteriota</taxon>
        <taxon>Desulfovibrionia</taxon>
        <taxon>Desulfovibrionales</taxon>
        <taxon>Desulfovibrionaceae</taxon>
        <taxon>Maridesulfovibrio</taxon>
    </lineage>
</organism>
<dbReference type="eggNOG" id="ENOG502ZV57">
    <property type="taxonomic scope" value="Bacteria"/>
</dbReference>
<dbReference type="RefSeq" id="WP_015336708.1">
    <property type="nucleotide sequence ID" value="NC_020055.1"/>
</dbReference>
<dbReference type="InterPro" id="IPR016024">
    <property type="entry name" value="ARM-type_fold"/>
</dbReference>
<dbReference type="PATRIC" id="fig|1121451.3.peg.2065"/>
<keyword evidence="1" id="KW-0472">Membrane</keyword>
<dbReference type="Gene3D" id="1.25.40.10">
    <property type="entry name" value="Tetratricopeptide repeat domain"/>
    <property type="match status" value="1"/>
</dbReference>
<dbReference type="InterPro" id="IPR011990">
    <property type="entry name" value="TPR-like_helical_dom_sf"/>
</dbReference>
<dbReference type="STRING" id="1121451.DESAM_21834"/>